<dbReference type="Gene3D" id="1.20.1250.20">
    <property type="entry name" value="MFS general substrate transporter like domains"/>
    <property type="match status" value="1"/>
</dbReference>
<dbReference type="InterPro" id="IPR027197">
    <property type="entry name" value="SLC43A3"/>
</dbReference>
<feature type="transmembrane region" description="Helical" evidence="3">
    <location>
        <begin position="330"/>
        <end position="351"/>
    </location>
</feature>
<feature type="transmembrane region" description="Helical" evidence="3">
    <location>
        <begin position="191"/>
        <end position="209"/>
    </location>
</feature>
<feature type="transmembrane region" description="Helical" evidence="3">
    <location>
        <begin position="102"/>
        <end position="121"/>
    </location>
</feature>
<feature type="transmembrane region" description="Helical" evidence="3">
    <location>
        <begin position="436"/>
        <end position="453"/>
    </location>
</feature>
<comment type="subcellular location">
    <subcellularLocation>
        <location evidence="1">Membrane</location>
        <topology evidence="1">Multi-pass membrane protein</topology>
    </subcellularLocation>
</comment>
<dbReference type="Proteomes" id="UP001314229">
    <property type="component" value="Unassembled WGS sequence"/>
</dbReference>
<gene>
    <name evidence="4" type="ORF">FSCOSCO3_A023547</name>
</gene>
<accession>A0AAV1Q8X6</accession>
<feature type="transmembrane region" description="Helical" evidence="3">
    <location>
        <begin position="127"/>
        <end position="145"/>
    </location>
</feature>
<evidence type="ECO:0000256" key="2">
    <source>
        <dbReference type="SAM" id="MobiDB-lite"/>
    </source>
</evidence>
<feature type="transmembrane region" description="Helical" evidence="3">
    <location>
        <begin position="157"/>
        <end position="179"/>
    </location>
</feature>
<dbReference type="EMBL" id="CAWUFR010000698">
    <property type="protein sequence ID" value="CAK6980528.1"/>
    <property type="molecule type" value="Genomic_DNA"/>
</dbReference>
<feature type="region of interest" description="Disordered" evidence="2">
    <location>
        <begin position="235"/>
        <end position="256"/>
    </location>
</feature>
<feature type="transmembrane region" description="Helical" evidence="3">
    <location>
        <begin position="286"/>
        <end position="310"/>
    </location>
</feature>
<reference evidence="4 5" key="1">
    <citation type="submission" date="2024-01" db="EMBL/GenBank/DDBJ databases">
        <authorList>
            <person name="Alioto T."/>
            <person name="Alioto T."/>
            <person name="Gomez Garrido J."/>
        </authorList>
    </citation>
    <scope>NUCLEOTIDE SEQUENCE [LARGE SCALE GENOMIC DNA]</scope>
</reference>
<proteinExistence type="predicted"/>
<feature type="transmembrane region" description="Helical" evidence="3">
    <location>
        <begin position="21"/>
        <end position="41"/>
    </location>
</feature>
<dbReference type="GO" id="GO:0016020">
    <property type="term" value="C:membrane"/>
    <property type="evidence" value="ECO:0007669"/>
    <property type="project" value="UniProtKB-SubCell"/>
</dbReference>
<name>A0AAV1Q8X6_SCOSC</name>
<organism evidence="4 5">
    <name type="scientific">Scomber scombrus</name>
    <name type="common">Atlantic mackerel</name>
    <name type="synonym">Scomber vernalis</name>
    <dbReference type="NCBI Taxonomy" id="13677"/>
    <lineage>
        <taxon>Eukaryota</taxon>
        <taxon>Metazoa</taxon>
        <taxon>Chordata</taxon>
        <taxon>Craniata</taxon>
        <taxon>Vertebrata</taxon>
        <taxon>Euteleostomi</taxon>
        <taxon>Actinopterygii</taxon>
        <taxon>Neopterygii</taxon>
        <taxon>Teleostei</taxon>
        <taxon>Neoteleostei</taxon>
        <taxon>Acanthomorphata</taxon>
        <taxon>Pelagiaria</taxon>
        <taxon>Scombriformes</taxon>
        <taxon>Scombridae</taxon>
        <taxon>Scomber</taxon>
    </lineage>
</organism>
<dbReference type="PANTHER" id="PTHR20765:SF1">
    <property type="entry name" value="EQUILIBRATIVE NUCLEOBASE TRANSPORTER 1"/>
    <property type="match status" value="1"/>
</dbReference>
<keyword evidence="3" id="KW-0472">Membrane</keyword>
<dbReference type="GO" id="GO:0022857">
    <property type="term" value="F:transmembrane transporter activity"/>
    <property type="evidence" value="ECO:0007669"/>
    <property type="project" value="InterPro"/>
</dbReference>
<dbReference type="InterPro" id="IPR036259">
    <property type="entry name" value="MFS_trans_sf"/>
</dbReference>
<evidence type="ECO:0000313" key="5">
    <source>
        <dbReference type="Proteomes" id="UP001314229"/>
    </source>
</evidence>
<evidence type="ECO:0000256" key="3">
    <source>
        <dbReference type="SAM" id="Phobius"/>
    </source>
</evidence>
<protein>
    <submittedName>
        <fullName evidence="4">Equilibrative nucleobase transporter 1-like</fullName>
    </submittedName>
</protein>
<evidence type="ECO:0000256" key="1">
    <source>
        <dbReference type="ARBA" id="ARBA00004141"/>
    </source>
</evidence>
<feature type="transmembrane region" description="Helical" evidence="3">
    <location>
        <begin position="76"/>
        <end position="95"/>
    </location>
</feature>
<sequence length="510" mass="57501">MCKCQERRATKQHWLTLLSGLVESLLVTGMAFGWASLVFVLKVDGYFSGYCHNATREENFTVYTDCSGQDEHLSQVMSVASITNTILRFPIGYVFDRCGTTATRLIAISLYITGTLFITLSNTETSVLLYPALSCLIIAGSVLYITNAQVGNLCDSYRSTIITIYNGAYDSSAAVFFFIKLLHERGVSLHSSFLFLTFCSVFLLLRTFFLMPTGHIPYPLPETYTYGVCWPGQRRGRGEGEEESYKKEEEMEEKQKDERGNYSSLPLCKNIVHQPKQEKASFRSCVLSWLFLWHLVFVVTTLFSHFMFLATVNPMLTRLADNNQTMVSHYTNAFAFAQLGGVLFAPVNGLIMDRHKRRPLTSGETRREADLRSSSLALFLTSLQCFLFCVCFTCPVLPLQYLTFILQVVNSAFFYGGHQAFISIAFPMSHFGKMSGIAMSLSALVLLLQFPLLRLTQHQLKGDPLYVNVGVTLVSLLTFIHPIHVSLYCRKLSKQRRTTEEVNEQGLARG</sequence>
<feature type="compositionally biased region" description="Basic and acidic residues" evidence="2">
    <location>
        <begin position="236"/>
        <end position="256"/>
    </location>
</feature>
<dbReference type="SUPFAM" id="SSF103473">
    <property type="entry name" value="MFS general substrate transporter"/>
    <property type="match status" value="1"/>
</dbReference>
<feature type="transmembrane region" description="Helical" evidence="3">
    <location>
        <begin position="376"/>
        <end position="398"/>
    </location>
</feature>
<feature type="transmembrane region" description="Helical" evidence="3">
    <location>
        <begin position="465"/>
        <end position="489"/>
    </location>
</feature>
<comment type="caution">
    <text evidence="4">The sequence shown here is derived from an EMBL/GenBank/DDBJ whole genome shotgun (WGS) entry which is preliminary data.</text>
</comment>
<keyword evidence="5" id="KW-1185">Reference proteome</keyword>
<keyword evidence="3" id="KW-1133">Transmembrane helix</keyword>
<dbReference type="AlphaFoldDB" id="A0AAV1Q8X6"/>
<keyword evidence="3" id="KW-0812">Transmembrane</keyword>
<feature type="transmembrane region" description="Helical" evidence="3">
    <location>
        <begin position="404"/>
        <end position="424"/>
    </location>
</feature>
<dbReference type="InterPro" id="IPR011701">
    <property type="entry name" value="MFS"/>
</dbReference>
<dbReference type="Pfam" id="PF07690">
    <property type="entry name" value="MFS_1"/>
    <property type="match status" value="1"/>
</dbReference>
<dbReference type="PANTHER" id="PTHR20765">
    <property type="entry name" value="SOLUTE CARRIER FAMILY 43 MEMBER 3-RELATED"/>
    <property type="match status" value="1"/>
</dbReference>
<evidence type="ECO:0000313" key="4">
    <source>
        <dbReference type="EMBL" id="CAK6980528.1"/>
    </source>
</evidence>